<dbReference type="Proteomes" id="UP000054549">
    <property type="component" value="Unassembled WGS sequence"/>
</dbReference>
<reference evidence="1 2" key="1">
    <citation type="submission" date="2014-04" db="EMBL/GenBank/DDBJ databases">
        <title>Evolutionary Origins and Diversification of the Mycorrhizal Mutualists.</title>
        <authorList>
            <consortium name="DOE Joint Genome Institute"/>
            <consortium name="Mycorrhizal Genomics Consortium"/>
            <person name="Kohler A."/>
            <person name="Kuo A."/>
            <person name="Nagy L.G."/>
            <person name="Floudas D."/>
            <person name="Copeland A."/>
            <person name="Barry K.W."/>
            <person name="Cichocki N."/>
            <person name="Veneault-Fourrey C."/>
            <person name="LaButti K."/>
            <person name="Lindquist E.A."/>
            <person name="Lipzen A."/>
            <person name="Lundell T."/>
            <person name="Morin E."/>
            <person name="Murat C."/>
            <person name="Riley R."/>
            <person name="Ohm R."/>
            <person name="Sun H."/>
            <person name="Tunlid A."/>
            <person name="Henrissat B."/>
            <person name="Grigoriev I.V."/>
            <person name="Hibbett D.S."/>
            <person name="Martin F."/>
        </authorList>
    </citation>
    <scope>NUCLEOTIDE SEQUENCE [LARGE SCALE GENOMIC DNA]</scope>
    <source>
        <strain evidence="1 2">Koide BX008</strain>
    </source>
</reference>
<accession>A0A0C2SUH9</accession>
<evidence type="ECO:0000313" key="1">
    <source>
        <dbReference type="EMBL" id="KIL67045.1"/>
    </source>
</evidence>
<keyword evidence="2" id="KW-1185">Reference proteome</keyword>
<evidence type="ECO:0000313" key="2">
    <source>
        <dbReference type="Proteomes" id="UP000054549"/>
    </source>
</evidence>
<proteinExistence type="predicted"/>
<dbReference type="InParanoid" id="A0A0C2SUH9"/>
<gene>
    <name evidence="1" type="ORF">M378DRAFT_160014</name>
</gene>
<dbReference type="EMBL" id="KN818233">
    <property type="protein sequence ID" value="KIL67045.1"/>
    <property type="molecule type" value="Genomic_DNA"/>
</dbReference>
<dbReference type="AlphaFoldDB" id="A0A0C2SUH9"/>
<dbReference type="HOGENOM" id="CLU_2426535_0_0_1"/>
<organism evidence="1 2">
    <name type="scientific">Amanita muscaria (strain Koide BX008)</name>
    <dbReference type="NCBI Taxonomy" id="946122"/>
    <lineage>
        <taxon>Eukaryota</taxon>
        <taxon>Fungi</taxon>
        <taxon>Dikarya</taxon>
        <taxon>Basidiomycota</taxon>
        <taxon>Agaricomycotina</taxon>
        <taxon>Agaricomycetes</taxon>
        <taxon>Agaricomycetidae</taxon>
        <taxon>Agaricales</taxon>
        <taxon>Pluteineae</taxon>
        <taxon>Amanitaceae</taxon>
        <taxon>Amanita</taxon>
    </lineage>
</organism>
<protein>
    <submittedName>
        <fullName evidence="1">Uncharacterized protein</fullName>
    </submittedName>
</protein>
<sequence>MSLVSGQWYNYERIKVAPKLWIFVAVKPSSISPLGAPGSWQELRKRLGLISVLRSKAIISSFRGKHLGLAAFYPLFDRRDDGTHEPGEEGA</sequence>
<name>A0A0C2SUH9_AMAMK</name>